<protein>
    <submittedName>
        <fullName evidence="7">Fatty acid hydroxylase superfamily protein</fullName>
    </submittedName>
</protein>
<dbReference type="GO" id="GO:0008610">
    <property type="term" value="P:lipid biosynthetic process"/>
    <property type="evidence" value="ECO:0007669"/>
    <property type="project" value="InterPro"/>
</dbReference>
<keyword evidence="3 5" id="KW-1133">Transmembrane helix</keyword>
<sequence length="328" mass="38390">MSDTSGNQSREWNYHPDLPLQDPSIFKWPPSPSFLARWFARNWLTLSERVMMVIVATIAWLTLYPSLETAQSFAFGWIFQTWAVNMGLMIIVAGGLHWYFYMRKGQGQTLKFDRRDQAKGNRLWSFSNQVHDNMFWSLGSGVAQLTAFQVVAMWLMANDYVPTLTFASNPIWFLLALLLLPIWSAFHFYWAHRLLHVPFIYKKVHSLHHRNVNIGPWSGLSMHPIEHFIYLTSLCIHWIVASHPVHLIFHVIYQGPGAAMTHTGYEDLLIKDKRSLALGTFYHQLHHRYYECNYGNQEMPWDRWFGTFHDGSDEATTTTRARKKKMHA</sequence>
<keyword evidence="8" id="KW-1185">Reference proteome</keyword>
<feature type="transmembrane region" description="Helical" evidence="5">
    <location>
        <begin position="50"/>
        <end position="67"/>
    </location>
</feature>
<feature type="transmembrane region" description="Helical" evidence="5">
    <location>
        <begin position="135"/>
        <end position="157"/>
    </location>
</feature>
<evidence type="ECO:0000259" key="6">
    <source>
        <dbReference type="Pfam" id="PF04116"/>
    </source>
</evidence>
<feature type="transmembrane region" description="Helical" evidence="5">
    <location>
        <begin position="79"/>
        <end position="101"/>
    </location>
</feature>
<dbReference type="Proteomes" id="UP000193224">
    <property type="component" value="Unassembled WGS sequence"/>
</dbReference>
<feature type="domain" description="Fatty acid hydroxylase" evidence="6">
    <location>
        <begin position="178"/>
        <end position="307"/>
    </location>
</feature>
<evidence type="ECO:0000313" key="7">
    <source>
        <dbReference type="EMBL" id="SMC11899.1"/>
    </source>
</evidence>
<gene>
    <name evidence="7" type="ORF">ROA7745_01719</name>
</gene>
<evidence type="ECO:0000256" key="3">
    <source>
        <dbReference type="ARBA" id="ARBA00022989"/>
    </source>
</evidence>
<dbReference type="EMBL" id="FWXB01000005">
    <property type="protein sequence ID" value="SMC11899.1"/>
    <property type="molecule type" value="Genomic_DNA"/>
</dbReference>
<comment type="subcellular location">
    <subcellularLocation>
        <location evidence="1">Membrane</location>
    </subcellularLocation>
</comment>
<dbReference type="AlphaFoldDB" id="A0A1X7BRS1"/>
<evidence type="ECO:0000256" key="5">
    <source>
        <dbReference type="SAM" id="Phobius"/>
    </source>
</evidence>
<accession>A0A1X7BRS1</accession>
<dbReference type="GO" id="GO:0016020">
    <property type="term" value="C:membrane"/>
    <property type="evidence" value="ECO:0007669"/>
    <property type="project" value="UniProtKB-SubCell"/>
</dbReference>
<dbReference type="GO" id="GO:0016491">
    <property type="term" value="F:oxidoreductase activity"/>
    <property type="evidence" value="ECO:0007669"/>
    <property type="project" value="InterPro"/>
</dbReference>
<evidence type="ECO:0000313" key="8">
    <source>
        <dbReference type="Proteomes" id="UP000193224"/>
    </source>
</evidence>
<dbReference type="PANTHER" id="PTHR11863">
    <property type="entry name" value="STEROL DESATURASE"/>
    <property type="match status" value="1"/>
</dbReference>
<evidence type="ECO:0000256" key="4">
    <source>
        <dbReference type="ARBA" id="ARBA00023136"/>
    </source>
</evidence>
<dbReference type="GO" id="GO:0005506">
    <property type="term" value="F:iron ion binding"/>
    <property type="evidence" value="ECO:0007669"/>
    <property type="project" value="InterPro"/>
</dbReference>
<reference evidence="7 8" key="1">
    <citation type="submission" date="2017-03" db="EMBL/GenBank/DDBJ databases">
        <authorList>
            <person name="Afonso C.L."/>
            <person name="Miller P.J."/>
            <person name="Scott M.A."/>
            <person name="Spackman E."/>
            <person name="Goraichik I."/>
            <person name="Dimitrov K.M."/>
            <person name="Suarez D.L."/>
            <person name="Swayne D.E."/>
        </authorList>
    </citation>
    <scope>NUCLEOTIDE SEQUENCE [LARGE SCALE GENOMIC DNA]</scope>
    <source>
        <strain evidence="7 8">CECT 7745</strain>
    </source>
</reference>
<feature type="transmembrane region" description="Helical" evidence="5">
    <location>
        <begin position="169"/>
        <end position="190"/>
    </location>
</feature>
<dbReference type="OrthoDB" id="9770329at2"/>
<keyword evidence="4 5" id="KW-0472">Membrane</keyword>
<dbReference type="InterPro" id="IPR006694">
    <property type="entry name" value="Fatty_acid_hydroxylase"/>
</dbReference>
<dbReference type="Pfam" id="PF04116">
    <property type="entry name" value="FA_hydroxylase"/>
    <property type="match status" value="1"/>
</dbReference>
<dbReference type="RefSeq" id="WP_085799866.1">
    <property type="nucleotide sequence ID" value="NZ_FWXB01000005.1"/>
</dbReference>
<dbReference type="InterPro" id="IPR050307">
    <property type="entry name" value="Sterol_Desaturase_Related"/>
</dbReference>
<keyword evidence="2 5" id="KW-0812">Transmembrane</keyword>
<evidence type="ECO:0000256" key="1">
    <source>
        <dbReference type="ARBA" id="ARBA00004370"/>
    </source>
</evidence>
<proteinExistence type="predicted"/>
<name>A0A1X7BRS1_9RHOB</name>
<organism evidence="7 8">
    <name type="scientific">Roseovarius aestuarii</name>
    <dbReference type="NCBI Taxonomy" id="475083"/>
    <lineage>
        <taxon>Bacteria</taxon>
        <taxon>Pseudomonadati</taxon>
        <taxon>Pseudomonadota</taxon>
        <taxon>Alphaproteobacteria</taxon>
        <taxon>Rhodobacterales</taxon>
        <taxon>Roseobacteraceae</taxon>
        <taxon>Roseovarius</taxon>
    </lineage>
</organism>
<evidence type="ECO:0000256" key="2">
    <source>
        <dbReference type="ARBA" id="ARBA00022692"/>
    </source>
</evidence>